<dbReference type="GO" id="GO:0006974">
    <property type="term" value="P:DNA damage response"/>
    <property type="evidence" value="ECO:0007669"/>
    <property type="project" value="TreeGrafter"/>
</dbReference>
<dbReference type="Gene3D" id="3.30.70.2970">
    <property type="entry name" value="Protein of unknown function (DUF541), domain 2"/>
    <property type="match status" value="1"/>
</dbReference>
<gene>
    <name evidence="1" type="ORF">FZC84_10305</name>
</gene>
<comment type="caution">
    <text evidence="1">The sequence shown here is derived from an EMBL/GenBank/DDBJ whole genome shotgun (WGS) entry which is preliminary data.</text>
</comment>
<organism evidence="1 2">
    <name type="scientific">Rossellomorea vietnamensis</name>
    <dbReference type="NCBI Taxonomy" id="218284"/>
    <lineage>
        <taxon>Bacteria</taxon>
        <taxon>Bacillati</taxon>
        <taxon>Bacillota</taxon>
        <taxon>Bacilli</taxon>
        <taxon>Bacillales</taxon>
        <taxon>Bacillaceae</taxon>
        <taxon>Rossellomorea</taxon>
    </lineage>
</organism>
<protein>
    <submittedName>
        <fullName evidence="1">DUF541 domain-containing protein</fullName>
    </submittedName>
</protein>
<dbReference type="Pfam" id="PF04402">
    <property type="entry name" value="SIMPL"/>
    <property type="match status" value="1"/>
</dbReference>
<dbReference type="Gene3D" id="3.30.110.170">
    <property type="entry name" value="Protein of unknown function (DUF541), domain 1"/>
    <property type="match status" value="1"/>
</dbReference>
<dbReference type="Proteomes" id="UP000325182">
    <property type="component" value="Unassembled WGS sequence"/>
</dbReference>
<evidence type="ECO:0000313" key="1">
    <source>
        <dbReference type="EMBL" id="TYR99612.1"/>
    </source>
</evidence>
<dbReference type="PANTHER" id="PTHR34387:SF1">
    <property type="entry name" value="PERIPLASMIC IMMUNOGENIC PROTEIN"/>
    <property type="match status" value="1"/>
</dbReference>
<dbReference type="InterPro" id="IPR052022">
    <property type="entry name" value="26kDa_periplasmic_antigen"/>
</dbReference>
<dbReference type="EMBL" id="VTEG01000005">
    <property type="protein sequence ID" value="TYR99612.1"/>
    <property type="molecule type" value="Genomic_DNA"/>
</dbReference>
<sequence>MMGMYYQQPYRNVPEKKSSRTVTVTGEQTIDARPDMAVAQIGVLTSDKELTEAQSLNTEISTAILNSFKQNGIAEKDIQTSTYQIYPQYDYQDGKQLFKGYEVRQVFSVKIRDIEKIGEVIDDAVQSGANIIERVQFAVADPGVFYQQALTEAYVDALEKAQVLAASSGTTLNPAPLEINEDTSIPMIPAPGKAFVLAAESTAPVQPGEIGITARLTVKYKLMK</sequence>
<reference evidence="1 2" key="1">
    <citation type="submission" date="2019-08" db="EMBL/GenBank/DDBJ databases">
        <title>Bacillus genomes from the desert of Cuatro Cienegas, Coahuila.</title>
        <authorList>
            <person name="Olmedo-Alvarez G."/>
        </authorList>
    </citation>
    <scope>NUCLEOTIDE SEQUENCE [LARGE SCALE GENOMIC DNA]</scope>
    <source>
        <strain evidence="1 2">CH128b_4D</strain>
    </source>
</reference>
<proteinExistence type="predicted"/>
<dbReference type="PANTHER" id="PTHR34387">
    <property type="entry name" value="SLR1258 PROTEIN"/>
    <property type="match status" value="1"/>
</dbReference>
<accession>A0A5D4MD49</accession>
<dbReference type="InterPro" id="IPR007497">
    <property type="entry name" value="SIMPL/DUF541"/>
</dbReference>
<dbReference type="AlphaFoldDB" id="A0A5D4MD49"/>
<name>A0A5D4MD49_9BACI</name>
<evidence type="ECO:0000313" key="2">
    <source>
        <dbReference type="Proteomes" id="UP000325182"/>
    </source>
</evidence>